<protein>
    <submittedName>
        <fullName evidence="4">Plant UBX domain-containing protein 6-like</fullName>
    </submittedName>
</protein>
<organism evidence="3 4">
    <name type="scientific">Camelina sativa</name>
    <name type="common">False flax</name>
    <name type="synonym">Myagrum sativum</name>
    <dbReference type="NCBI Taxonomy" id="90675"/>
    <lineage>
        <taxon>Eukaryota</taxon>
        <taxon>Viridiplantae</taxon>
        <taxon>Streptophyta</taxon>
        <taxon>Embryophyta</taxon>
        <taxon>Tracheophyta</taxon>
        <taxon>Spermatophyta</taxon>
        <taxon>Magnoliopsida</taxon>
        <taxon>eudicotyledons</taxon>
        <taxon>Gunneridae</taxon>
        <taxon>Pentapetalae</taxon>
        <taxon>rosids</taxon>
        <taxon>malvids</taxon>
        <taxon>Brassicales</taxon>
        <taxon>Brassicaceae</taxon>
        <taxon>Camelineae</taxon>
        <taxon>Camelina</taxon>
    </lineage>
</organism>
<evidence type="ECO:0000259" key="2">
    <source>
        <dbReference type="PROSITE" id="PS51281"/>
    </source>
</evidence>
<dbReference type="RefSeq" id="XP_010509934.1">
    <property type="nucleotide sequence ID" value="XM_010511632.2"/>
</dbReference>
<feature type="compositionally biased region" description="Acidic residues" evidence="1">
    <location>
        <begin position="276"/>
        <end position="287"/>
    </location>
</feature>
<sequence length="398" mass="43194">MIDESCLQRIPEAYNIPTLEGFSKDETSVALAAEMMERRGPPLPSLHLPSSLSSVGYQVGSSSSSFGLMDFDMPELHDVPITSSSQVQIQGSSSSAQIKEDHPPPYKVDTICNEIGVCRSEALYYLQGFDWDLASAMEACRKETLPPLKAKSLPVVSLNEVSVAPTSGPVVMNSRRISNTLRIQPEQLPPKEDELLSDTKAESIKQFCEFTRVAPGFAVSYLESCKWNVQNAIISFMEEPERIIPSETVTSKALPSQSQFQTSGSSSSSFINVDPTETEASLEEASDESVPVAISPLASSQVDGNLKGSAVEEDSSTEAVLAAPDTITTTIILLDGIEAKIPFRFDQTVRDIRNAIDALRPDASKNYDLMSADSIEDLNTTVKKLSKGSTSLVQVQRD</sequence>
<feature type="compositionally biased region" description="Low complexity" evidence="1">
    <location>
        <begin position="83"/>
        <end position="97"/>
    </location>
</feature>
<dbReference type="InterPro" id="IPR005637">
    <property type="entry name" value="TAP_C_dom"/>
</dbReference>
<evidence type="ECO:0000256" key="1">
    <source>
        <dbReference type="SAM" id="MobiDB-lite"/>
    </source>
</evidence>
<reference evidence="3" key="1">
    <citation type="journal article" date="2014" name="Nat. Commun.">
        <title>The emerging biofuel crop Camelina sativa retains a highly undifferentiated hexaploid genome structure.</title>
        <authorList>
            <person name="Kagale S."/>
            <person name="Koh C."/>
            <person name="Nixon J."/>
            <person name="Bollina V."/>
            <person name="Clarke W.E."/>
            <person name="Tuteja R."/>
            <person name="Spillane C."/>
            <person name="Robinson S.J."/>
            <person name="Links M.G."/>
            <person name="Clarke C."/>
            <person name="Higgins E.E."/>
            <person name="Huebert T."/>
            <person name="Sharpe A.G."/>
            <person name="Parkin I.A."/>
        </authorList>
    </citation>
    <scope>NUCLEOTIDE SEQUENCE [LARGE SCALE GENOMIC DNA]</scope>
    <source>
        <strain evidence="3">cv. DH55</strain>
    </source>
</reference>
<dbReference type="PROSITE" id="PS51281">
    <property type="entry name" value="TAP_C"/>
    <property type="match status" value="1"/>
</dbReference>
<reference evidence="4" key="2">
    <citation type="submission" date="2025-08" db="UniProtKB">
        <authorList>
            <consortium name="RefSeq"/>
        </authorList>
    </citation>
    <scope>IDENTIFICATION</scope>
    <source>
        <tissue evidence="4">Leaf</tissue>
    </source>
</reference>
<dbReference type="SUPFAM" id="SSF46934">
    <property type="entry name" value="UBA-like"/>
    <property type="match status" value="1"/>
</dbReference>
<keyword evidence="3" id="KW-1185">Reference proteome</keyword>
<proteinExistence type="predicted"/>
<dbReference type="CDD" id="cd14352">
    <property type="entry name" value="UBA_DCN1"/>
    <property type="match status" value="1"/>
</dbReference>
<dbReference type="Pfam" id="PF14555">
    <property type="entry name" value="UBA_4"/>
    <property type="match status" value="1"/>
</dbReference>
<feature type="region of interest" description="Disordered" evidence="1">
    <location>
        <begin position="248"/>
        <end position="289"/>
    </location>
</feature>
<name>A0ABM0Z3K7_CAMSA</name>
<evidence type="ECO:0000313" key="4">
    <source>
        <dbReference type="RefSeq" id="XP_010509934.1"/>
    </source>
</evidence>
<dbReference type="GeneID" id="104786272"/>
<gene>
    <name evidence="4" type="primary">LOC104786272</name>
</gene>
<feature type="compositionally biased region" description="Low complexity" evidence="1">
    <location>
        <begin position="256"/>
        <end position="269"/>
    </location>
</feature>
<dbReference type="Gene3D" id="1.10.8.10">
    <property type="entry name" value="DNA helicase RuvA subunit, C-terminal domain"/>
    <property type="match status" value="1"/>
</dbReference>
<evidence type="ECO:0000313" key="3">
    <source>
        <dbReference type="Proteomes" id="UP000694864"/>
    </source>
</evidence>
<dbReference type="Gene3D" id="3.10.20.90">
    <property type="entry name" value="Phosphatidylinositol 3-kinase Catalytic Subunit, Chain A, domain 1"/>
    <property type="match status" value="1"/>
</dbReference>
<dbReference type="Proteomes" id="UP000694864">
    <property type="component" value="Chromosome 5"/>
</dbReference>
<dbReference type="InterPro" id="IPR009060">
    <property type="entry name" value="UBA-like_sf"/>
</dbReference>
<feature type="region of interest" description="Disordered" evidence="1">
    <location>
        <begin position="83"/>
        <end position="102"/>
    </location>
</feature>
<feature type="domain" description="TAP-C" evidence="2">
    <location>
        <begin position="198"/>
        <end position="252"/>
    </location>
</feature>
<accession>A0ABM0Z3K7</accession>